<keyword evidence="2" id="KW-1185">Reference proteome</keyword>
<name>W7X3V2_TETTS</name>
<gene>
    <name evidence="1" type="ORF">TTHERM_000680700</name>
</gene>
<organism evidence="1 2">
    <name type="scientific">Tetrahymena thermophila (strain SB210)</name>
    <dbReference type="NCBI Taxonomy" id="312017"/>
    <lineage>
        <taxon>Eukaryota</taxon>
        <taxon>Sar</taxon>
        <taxon>Alveolata</taxon>
        <taxon>Ciliophora</taxon>
        <taxon>Intramacronucleata</taxon>
        <taxon>Oligohymenophorea</taxon>
        <taxon>Hymenostomatida</taxon>
        <taxon>Tetrahymenina</taxon>
        <taxon>Tetrahymenidae</taxon>
        <taxon>Tetrahymena</taxon>
    </lineage>
</organism>
<dbReference type="AlphaFoldDB" id="W7X3V2"/>
<dbReference type="KEGG" id="tet:TTHERM_000680700"/>
<dbReference type="Proteomes" id="UP000009168">
    <property type="component" value="Unassembled WGS sequence"/>
</dbReference>
<reference evidence="2" key="1">
    <citation type="journal article" date="2006" name="PLoS Biol.">
        <title>Macronuclear genome sequence of the ciliate Tetrahymena thermophila, a model eukaryote.</title>
        <authorList>
            <person name="Eisen J.A."/>
            <person name="Coyne R.S."/>
            <person name="Wu M."/>
            <person name="Wu D."/>
            <person name="Thiagarajan M."/>
            <person name="Wortman J.R."/>
            <person name="Badger J.H."/>
            <person name="Ren Q."/>
            <person name="Amedeo P."/>
            <person name="Jones K.M."/>
            <person name="Tallon L.J."/>
            <person name="Delcher A.L."/>
            <person name="Salzberg S.L."/>
            <person name="Silva J.C."/>
            <person name="Haas B.J."/>
            <person name="Majoros W.H."/>
            <person name="Farzad M."/>
            <person name="Carlton J.M."/>
            <person name="Smith R.K. Jr."/>
            <person name="Garg J."/>
            <person name="Pearlman R.E."/>
            <person name="Karrer K.M."/>
            <person name="Sun L."/>
            <person name="Manning G."/>
            <person name="Elde N.C."/>
            <person name="Turkewitz A.P."/>
            <person name="Asai D.J."/>
            <person name="Wilkes D.E."/>
            <person name="Wang Y."/>
            <person name="Cai H."/>
            <person name="Collins K."/>
            <person name="Stewart B.A."/>
            <person name="Lee S.R."/>
            <person name="Wilamowska K."/>
            <person name="Weinberg Z."/>
            <person name="Ruzzo W.L."/>
            <person name="Wloga D."/>
            <person name="Gaertig J."/>
            <person name="Frankel J."/>
            <person name="Tsao C.-C."/>
            <person name="Gorovsky M.A."/>
            <person name="Keeling P.J."/>
            <person name="Waller R.F."/>
            <person name="Patron N.J."/>
            <person name="Cherry J.M."/>
            <person name="Stover N.A."/>
            <person name="Krieger C.J."/>
            <person name="del Toro C."/>
            <person name="Ryder H.F."/>
            <person name="Williamson S.C."/>
            <person name="Barbeau R.A."/>
            <person name="Hamilton E.P."/>
            <person name="Orias E."/>
        </authorList>
    </citation>
    <scope>NUCLEOTIDE SEQUENCE [LARGE SCALE GENOMIC DNA]</scope>
    <source>
        <strain evidence="2">SB210</strain>
    </source>
</reference>
<evidence type="ECO:0000313" key="2">
    <source>
        <dbReference type="Proteomes" id="UP000009168"/>
    </source>
</evidence>
<sequence>MFKNQHQKRKDISTDLISQAEQQRIHNFVYSNKLIIENQFNGVRFIIVFLAYQNNFVQISQSFNILNSAYIKYQSKKITTNGKFNPIQCSMRSYDKRECPKYMYTEQQKSFLYLEQWFDVNIYQFDKLSSQQKLQLSLVIIYLFIFE</sequence>
<proteinExistence type="predicted"/>
<evidence type="ECO:0000313" key="1">
    <source>
        <dbReference type="EMBL" id="EWS71103.1"/>
    </source>
</evidence>
<dbReference type="EMBL" id="GG662247">
    <property type="protein sequence ID" value="EWS71103.1"/>
    <property type="molecule type" value="Genomic_DNA"/>
</dbReference>
<dbReference type="RefSeq" id="XP_012656346.1">
    <property type="nucleotide sequence ID" value="XM_012800892.1"/>
</dbReference>
<dbReference type="GeneID" id="24440171"/>
<dbReference type="InParanoid" id="W7X3V2"/>
<accession>W7X3V2</accession>
<protein>
    <submittedName>
        <fullName evidence="1">Uncharacterized protein</fullName>
    </submittedName>
</protein>